<protein>
    <recommendedName>
        <fullName evidence="3">F-box domain-containing protein</fullName>
    </recommendedName>
</protein>
<sequence length="294" mass="33474">MTITKPELVSAIPTSSPAIHQAPSLPLELEREIFETAAVANTRIIPTFLRVCRRVHAWIEPLLYRTLILTGDDSPYLIALRAKPIEFQRKSVRHVYIQCSFFPSNFIRDLLSDLSDIQSLLMDGHYDVVELRPVLDKVRPRKLSLWVQPHSPEWSPITPIRPLFLCVTHLELFKPSFVPSTWEEWSPLASLPALTHICLIQGLIVDLLQPVVRNCHQLQAVIAAYFEERSLHLAETLANNLPVADSRVVVMLQRDYVADWTVGARGGRDLWVRADDFLAQKRCGKIPVSTYFLG</sequence>
<comment type="caution">
    <text evidence="1">The sequence shown here is derived from an EMBL/GenBank/DDBJ whole genome shotgun (WGS) entry which is preliminary data.</text>
</comment>
<keyword evidence="2" id="KW-1185">Reference proteome</keyword>
<dbReference type="Proteomes" id="UP001362999">
    <property type="component" value="Unassembled WGS sequence"/>
</dbReference>
<proteinExistence type="predicted"/>
<dbReference type="EMBL" id="JAWWNJ010000004">
    <property type="protein sequence ID" value="KAK7058126.1"/>
    <property type="molecule type" value="Genomic_DNA"/>
</dbReference>
<dbReference type="AlphaFoldDB" id="A0AAW0E5F7"/>
<name>A0AAW0E5F7_9AGAR</name>
<evidence type="ECO:0000313" key="1">
    <source>
        <dbReference type="EMBL" id="KAK7058126.1"/>
    </source>
</evidence>
<evidence type="ECO:0000313" key="2">
    <source>
        <dbReference type="Proteomes" id="UP001362999"/>
    </source>
</evidence>
<reference evidence="1 2" key="1">
    <citation type="journal article" date="2024" name="J Genomics">
        <title>Draft genome sequencing and assembly of Favolaschia claudopus CIRM-BRFM 2984 isolated from oak limbs.</title>
        <authorList>
            <person name="Navarro D."/>
            <person name="Drula E."/>
            <person name="Chaduli D."/>
            <person name="Cazenave R."/>
            <person name="Ahrendt S."/>
            <person name="Wang J."/>
            <person name="Lipzen A."/>
            <person name="Daum C."/>
            <person name="Barry K."/>
            <person name="Grigoriev I.V."/>
            <person name="Favel A."/>
            <person name="Rosso M.N."/>
            <person name="Martin F."/>
        </authorList>
    </citation>
    <scope>NUCLEOTIDE SEQUENCE [LARGE SCALE GENOMIC DNA]</scope>
    <source>
        <strain evidence="1 2">CIRM-BRFM 2984</strain>
    </source>
</reference>
<organism evidence="1 2">
    <name type="scientific">Favolaschia claudopus</name>
    <dbReference type="NCBI Taxonomy" id="2862362"/>
    <lineage>
        <taxon>Eukaryota</taxon>
        <taxon>Fungi</taxon>
        <taxon>Dikarya</taxon>
        <taxon>Basidiomycota</taxon>
        <taxon>Agaricomycotina</taxon>
        <taxon>Agaricomycetes</taxon>
        <taxon>Agaricomycetidae</taxon>
        <taxon>Agaricales</taxon>
        <taxon>Marasmiineae</taxon>
        <taxon>Mycenaceae</taxon>
        <taxon>Favolaschia</taxon>
    </lineage>
</organism>
<evidence type="ECO:0008006" key="3">
    <source>
        <dbReference type="Google" id="ProtNLM"/>
    </source>
</evidence>
<accession>A0AAW0E5F7</accession>
<gene>
    <name evidence="1" type="ORF">R3P38DRAFT_2844465</name>
</gene>